<dbReference type="SMART" id="SM00849">
    <property type="entry name" value="Lactamase_B"/>
    <property type="match status" value="1"/>
</dbReference>
<sequence length="547" mass="62331">MKLTFLGGAKTVTGSCYWMQANGKNILIDCGMFQGHDQEEDLNFEPFPFDVSSIDYLLLTHAHIDHSGRIPKLCKEGFKGKIICTKATADLCAIMLPDCGYIQESEVEWKNRKRQRAGKPLIEPLYTYQDALDCIKFFNPVSYHQEVRLQGNITIRFSDAGHILGSSILEIWVNEKNSETKIVFSGDLGNQDIPLLKDPETIESADYLIIESTYGNRIHKEKENKVRKLLNIIEETIMQGGNVVIPSFAVGRTQEIIYEIHKYRELYKDDMDFLSHVPVYVDSPLAISATEVFRKNLDCYDEEARAYVENGDNPLDFPNLAFTRTPDESRQLNEKPEPMIIISASGMCEAGRIKHHLKHNLWRSNSTILFVGYQAPGTLGRRILDGAEKVKIFGEEISINARIESIEGYSGHADQQGLLNWVSSIKNKPKKIFIVHGEPESQYAFAKILKKQLKVDIIIPDRGDNYELTPYSITVQKSLEHLKENFIRLQLLAQLDVLSEEIYFLTKQLNQEVLNGKEDEEIKVIQSKIEEVQNSILQINQMLKGSL</sequence>
<proteinExistence type="predicted"/>
<dbReference type="CDD" id="cd16295">
    <property type="entry name" value="TTHA0252-CPSF-like_MBL-fold"/>
    <property type="match status" value="1"/>
</dbReference>
<dbReference type="PANTHER" id="PTHR11203">
    <property type="entry name" value="CLEAVAGE AND POLYADENYLATION SPECIFICITY FACTOR FAMILY MEMBER"/>
    <property type="match status" value="1"/>
</dbReference>
<evidence type="ECO:0000256" key="1">
    <source>
        <dbReference type="ARBA" id="ARBA00022801"/>
    </source>
</evidence>
<dbReference type="PANTHER" id="PTHR11203:SF37">
    <property type="entry name" value="INTEGRATOR COMPLEX SUBUNIT 11"/>
    <property type="match status" value="1"/>
</dbReference>
<reference evidence="4 5" key="1">
    <citation type="submission" date="2019-12" db="EMBL/GenBank/DDBJ databases">
        <title>Defluviitalea raffinosedens, isolated from a biogas fermenter, genome sequencing and characterization.</title>
        <authorList>
            <person name="Rettenmaier R."/>
            <person name="Schneider M."/>
            <person name="Neuhaus K."/>
            <person name="Liebl W."/>
            <person name="Zverlov V."/>
        </authorList>
    </citation>
    <scope>NUCLEOTIDE SEQUENCE [LARGE SCALE GENOMIC DNA]</scope>
    <source>
        <strain evidence="4 5">249c-K6</strain>
    </source>
</reference>
<dbReference type="SUPFAM" id="SSF56281">
    <property type="entry name" value="Metallo-hydrolase/oxidoreductase"/>
    <property type="match status" value="1"/>
</dbReference>
<keyword evidence="5" id="KW-1185">Reference proteome</keyword>
<protein>
    <submittedName>
        <fullName evidence="4">MBL fold metallo-hydrolase</fullName>
    </submittedName>
</protein>
<dbReference type="InterPro" id="IPR022712">
    <property type="entry name" value="Beta_Casp"/>
</dbReference>
<evidence type="ECO:0000259" key="3">
    <source>
        <dbReference type="SMART" id="SM01027"/>
    </source>
</evidence>
<dbReference type="RefSeq" id="WP_158739011.1">
    <property type="nucleotide sequence ID" value="NZ_JAFBEP010000004.1"/>
</dbReference>
<dbReference type="OrthoDB" id="9803916at2"/>
<accession>A0A7C8LEW7</accession>
<comment type="caution">
    <text evidence="4">The sequence shown here is derived from an EMBL/GenBank/DDBJ whole genome shotgun (WGS) entry which is preliminary data.</text>
</comment>
<dbReference type="Pfam" id="PF07521">
    <property type="entry name" value="RMMBL"/>
    <property type="match status" value="1"/>
</dbReference>
<dbReference type="InterPro" id="IPR001279">
    <property type="entry name" value="Metallo-B-lactamas"/>
</dbReference>
<dbReference type="InterPro" id="IPR036866">
    <property type="entry name" value="RibonucZ/Hydroxyglut_hydro"/>
</dbReference>
<dbReference type="Pfam" id="PF10996">
    <property type="entry name" value="Beta-Casp"/>
    <property type="match status" value="1"/>
</dbReference>
<dbReference type="GO" id="GO:0016787">
    <property type="term" value="F:hydrolase activity"/>
    <property type="evidence" value="ECO:0007669"/>
    <property type="project" value="UniProtKB-KW"/>
</dbReference>
<organism evidence="4 5">
    <name type="scientific">Defluviitalea raffinosedens</name>
    <dbReference type="NCBI Taxonomy" id="1450156"/>
    <lineage>
        <taxon>Bacteria</taxon>
        <taxon>Bacillati</taxon>
        <taxon>Bacillota</taxon>
        <taxon>Clostridia</taxon>
        <taxon>Lachnospirales</taxon>
        <taxon>Defluviitaleaceae</taxon>
        <taxon>Defluviitalea</taxon>
    </lineage>
</organism>
<feature type="domain" description="Beta-Casp" evidence="3">
    <location>
        <begin position="253"/>
        <end position="383"/>
    </location>
</feature>
<dbReference type="EMBL" id="WSLF01000001">
    <property type="protein sequence ID" value="KAE9637097.1"/>
    <property type="molecule type" value="Genomic_DNA"/>
</dbReference>
<evidence type="ECO:0000313" key="4">
    <source>
        <dbReference type="EMBL" id="KAE9637097.1"/>
    </source>
</evidence>
<dbReference type="AlphaFoldDB" id="A0A7C8LEW7"/>
<name>A0A7C8LEW7_9FIRM</name>
<feature type="domain" description="Metallo-beta-lactamase" evidence="2">
    <location>
        <begin position="13"/>
        <end position="241"/>
    </location>
</feature>
<dbReference type="SMART" id="SM01027">
    <property type="entry name" value="Beta-Casp"/>
    <property type="match status" value="1"/>
</dbReference>
<dbReference type="Pfam" id="PF00753">
    <property type="entry name" value="Lactamase_B"/>
    <property type="match status" value="1"/>
</dbReference>
<keyword evidence="1 4" id="KW-0378">Hydrolase</keyword>
<dbReference type="Proteomes" id="UP000483018">
    <property type="component" value="Unassembled WGS sequence"/>
</dbReference>
<dbReference type="Gene3D" id="3.40.50.10890">
    <property type="match status" value="1"/>
</dbReference>
<dbReference type="Gene3D" id="3.60.15.10">
    <property type="entry name" value="Ribonuclease Z/Hydroxyacylglutathione hydrolase-like"/>
    <property type="match status" value="1"/>
</dbReference>
<dbReference type="InterPro" id="IPR050698">
    <property type="entry name" value="MBL"/>
</dbReference>
<evidence type="ECO:0000259" key="2">
    <source>
        <dbReference type="SMART" id="SM00849"/>
    </source>
</evidence>
<gene>
    <name evidence="4" type="ORF">GND95_01300</name>
</gene>
<dbReference type="InterPro" id="IPR011108">
    <property type="entry name" value="RMMBL"/>
</dbReference>
<dbReference type="GO" id="GO:0004521">
    <property type="term" value="F:RNA endonuclease activity"/>
    <property type="evidence" value="ECO:0007669"/>
    <property type="project" value="TreeGrafter"/>
</dbReference>
<evidence type="ECO:0000313" key="5">
    <source>
        <dbReference type="Proteomes" id="UP000483018"/>
    </source>
</evidence>